<keyword evidence="2" id="KW-1185">Reference proteome</keyword>
<evidence type="ECO:0000313" key="1">
    <source>
        <dbReference type="EMBL" id="KAF2444205.1"/>
    </source>
</evidence>
<name>A0A9P4PFP8_9PLEO</name>
<evidence type="ECO:0000313" key="2">
    <source>
        <dbReference type="Proteomes" id="UP000799764"/>
    </source>
</evidence>
<organism evidence="1 2">
    <name type="scientific">Karstenula rhodostoma CBS 690.94</name>
    <dbReference type="NCBI Taxonomy" id="1392251"/>
    <lineage>
        <taxon>Eukaryota</taxon>
        <taxon>Fungi</taxon>
        <taxon>Dikarya</taxon>
        <taxon>Ascomycota</taxon>
        <taxon>Pezizomycotina</taxon>
        <taxon>Dothideomycetes</taxon>
        <taxon>Pleosporomycetidae</taxon>
        <taxon>Pleosporales</taxon>
        <taxon>Massarineae</taxon>
        <taxon>Didymosphaeriaceae</taxon>
        <taxon>Karstenula</taxon>
    </lineage>
</organism>
<dbReference type="Proteomes" id="UP000799764">
    <property type="component" value="Unassembled WGS sequence"/>
</dbReference>
<dbReference type="AlphaFoldDB" id="A0A9P4PFP8"/>
<protein>
    <submittedName>
        <fullName evidence="1">Uncharacterized protein</fullName>
    </submittedName>
</protein>
<accession>A0A9P4PFP8</accession>
<sequence>MRPLLPSTRVEGFSVRTMPTFPGSIPTFPDSIPTFPDCHQSPMPTKTSRHPQRAMPSHTVMYAYLHPTGRYATRLKHPSRRHEPQWEWERQRQRQWRMGVSAQMTTLAETRVHVFELVVSGQSARVNFYWQSSVPSQRRGVPLCPVVSFPRGIVPVCTASGTVQ</sequence>
<reference evidence="1" key="1">
    <citation type="journal article" date="2020" name="Stud. Mycol.">
        <title>101 Dothideomycetes genomes: a test case for predicting lifestyles and emergence of pathogens.</title>
        <authorList>
            <person name="Haridas S."/>
            <person name="Albert R."/>
            <person name="Binder M."/>
            <person name="Bloem J."/>
            <person name="Labutti K."/>
            <person name="Salamov A."/>
            <person name="Andreopoulos B."/>
            <person name="Baker S."/>
            <person name="Barry K."/>
            <person name="Bills G."/>
            <person name="Bluhm B."/>
            <person name="Cannon C."/>
            <person name="Castanera R."/>
            <person name="Culley D."/>
            <person name="Daum C."/>
            <person name="Ezra D."/>
            <person name="Gonzalez J."/>
            <person name="Henrissat B."/>
            <person name="Kuo A."/>
            <person name="Liang C."/>
            <person name="Lipzen A."/>
            <person name="Lutzoni F."/>
            <person name="Magnuson J."/>
            <person name="Mondo S."/>
            <person name="Nolan M."/>
            <person name="Ohm R."/>
            <person name="Pangilinan J."/>
            <person name="Park H.-J."/>
            <person name="Ramirez L."/>
            <person name="Alfaro M."/>
            <person name="Sun H."/>
            <person name="Tritt A."/>
            <person name="Yoshinaga Y."/>
            <person name="Zwiers L.-H."/>
            <person name="Turgeon B."/>
            <person name="Goodwin S."/>
            <person name="Spatafora J."/>
            <person name="Crous P."/>
            <person name="Grigoriev I."/>
        </authorList>
    </citation>
    <scope>NUCLEOTIDE SEQUENCE</scope>
    <source>
        <strain evidence="1">CBS 690.94</strain>
    </source>
</reference>
<dbReference type="EMBL" id="MU001501">
    <property type="protein sequence ID" value="KAF2444205.1"/>
    <property type="molecule type" value="Genomic_DNA"/>
</dbReference>
<proteinExistence type="predicted"/>
<gene>
    <name evidence="1" type="ORF">P171DRAFT_27841</name>
</gene>
<comment type="caution">
    <text evidence="1">The sequence shown here is derived from an EMBL/GenBank/DDBJ whole genome shotgun (WGS) entry which is preliminary data.</text>
</comment>